<name>A0A1X0QDV4_9MICR</name>
<proteinExistence type="predicted"/>
<accession>A0A1X0QDV4</accession>
<protein>
    <submittedName>
        <fullName evidence="1">Uncharacterized protein</fullName>
    </submittedName>
</protein>
<evidence type="ECO:0000313" key="1">
    <source>
        <dbReference type="EMBL" id="ORD97981.1"/>
    </source>
</evidence>
<organism evidence="1 2">
    <name type="scientific">Hepatospora eriocheir</name>
    <dbReference type="NCBI Taxonomy" id="1081669"/>
    <lineage>
        <taxon>Eukaryota</taxon>
        <taxon>Fungi</taxon>
        <taxon>Fungi incertae sedis</taxon>
        <taxon>Microsporidia</taxon>
        <taxon>Hepatosporidae</taxon>
        <taxon>Hepatospora</taxon>
    </lineage>
</organism>
<evidence type="ECO:0000313" key="2">
    <source>
        <dbReference type="Proteomes" id="UP000192356"/>
    </source>
</evidence>
<comment type="caution">
    <text evidence="1">The sequence shown here is derived from an EMBL/GenBank/DDBJ whole genome shotgun (WGS) entry which is preliminary data.</text>
</comment>
<dbReference type="VEuPathDB" id="MicrosporidiaDB:HERIO_161"/>
<keyword evidence="2" id="KW-1185">Reference proteome</keyword>
<dbReference type="Proteomes" id="UP000192356">
    <property type="component" value="Unassembled WGS sequence"/>
</dbReference>
<dbReference type="AlphaFoldDB" id="A0A1X0QDV4"/>
<dbReference type="EMBL" id="LVKB01000004">
    <property type="protein sequence ID" value="ORD97981.1"/>
    <property type="molecule type" value="Genomic_DNA"/>
</dbReference>
<sequence length="85" mass="10386">MLMRLMILFFKITYNRDYDNVIYNRDYDNVNRGLFNINFLSFRRFILNEIKATSDKATMTERQTKSEFNNKNKLSDHIVLMIFIF</sequence>
<gene>
    <name evidence="1" type="ORF">HERIO_161</name>
</gene>
<dbReference type="VEuPathDB" id="MicrosporidiaDB:A0H76_1298"/>
<reference evidence="1 2" key="1">
    <citation type="journal article" date="2017" name="Environ. Microbiol.">
        <title>Decay of the glycolytic pathway and adaptation to intranuclear parasitism within Enterocytozoonidae microsporidia.</title>
        <authorList>
            <person name="Wiredu Boakye D."/>
            <person name="Jaroenlak P."/>
            <person name="Prachumwat A."/>
            <person name="Williams T.A."/>
            <person name="Bateman K.S."/>
            <person name="Itsathitphaisarn O."/>
            <person name="Sritunyalucksana K."/>
            <person name="Paszkiewicz K.H."/>
            <person name="Moore K.A."/>
            <person name="Stentiford G.D."/>
            <person name="Williams B.A."/>
        </authorList>
    </citation>
    <scope>NUCLEOTIDE SEQUENCE [LARGE SCALE GENOMIC DNA]</scope>
    <source>
        <strain evidence="1 2">GB1</strain>
    </source>
</reference>